<evidence type="ECO:0000313" key="7">
    <source>
        <dbReference type="Proteomes" id="UP000838412"/>
    </source>
</evidence>
<dbReference type="Pfam" id="PF00561">
    <property type="entry name" value="Abhydrolase_1"/>
    <property type="match status" value="1"/>
</dbReference>
<evidence type="ECO:0000256" key="3">
    <source>
        <dbReference type="ARBA" id="ARBA00042701"/>
    </source>
</evidence>
<dbReference type="GO" id="GO:0016020">
    <property type="term" value="C:membrane"/>
    <property type="evidence" value="ECO:0007669"/>
    <property type="project" value="TreeGrafter"/>
</dbReference>
<evidence type="ECO:0000313" key="6">
    <source>
        <dbReference type="EMBL" id="CAH1247672.1"/>
    </source>
</evidence>
<gene>
    <name evidence="6" type="primary">ABHD13</name>
    <name evidence="6" type="ORF">BLAG_LOCUS9275</name>
</gene>
<dbReference type="Gene3D" id="3.40.50.1820">
    <property type="entry name" value="alpha/beta hydrolase"/>
    <property type="match status" value="1"/>
</dbReference>
<dbReference type="AlphaFoldDB" id="A0A8K0EG53"/>
<reference evidence="6" key="1">
    <citation type="submission" date="2022-01" db="EMBL/GenBank/DDBJ databases">
        <authorList>
            <person name="Braso-Vives M."/>
        </authorList>
    </citation>
    <scope>NUCLEOTIDE SEQUENCE</scope>
</reference>
<feature type="domain" description="AB hydrolase-1" evidence="5">
    <location>
        <begin position="151"/>
        <end position="282"/>
    </location>
</feature>
<dbReference type="InterPro" id="IPR000073">
    <property type="entry name" value="AB_hydrolase_1"/>
</dbReference>
<evidence type="ECO:0000256" key="4">
    <source>
        <dbReference type="SAM" id="Phobius"/>
    </source>
</evidence>
<dbReference type="SUPFAM" id="SSF53474">
    <property type="entry name" value="alpha/beta-Hydrolases"/>
    <property type="match status" value="1"/>
</dbReference>
<dbReference type="PANTHER" id="PTHR12277">
    <property type="entry name" value="ALPHA/BETA HYDROLASE DOMAIN-CONTAINING PROTEIN"/>
    <property type="match status" value="1"/>
</dbReference>
<dbReference type="OrthoDB" id="10249433at2759"/>
<evidence type="ECO:0000256" key="2">
    <source>
        <dbReference type="ARBA" id="ARBA00040125"/>
    </source>
</evidence>
<dbReference type="Proteomes" id="UP000838412">
    <property type="component" value="Chromosome 16"/>
</dbReference>
<evidence type="ECO:0000256" key="1">
    <source>
        <dbReference type="ARBA" id="ARBA00006584"/>
    </source>
</evidence>
<keyword evidence="4" id="KW-0812">Transmembrane</keyword>
<comment type="similarity">
    <text evidence="1">Belongs to the serine esterase family.</text>
</comment>
<name>A0A8K0EG53_BRALA</name>
<dbReference type="GO" id="GO:0008474">
    <property type="term" value="F:palmitoyl-(protein) hydrolase activity"/>
    <property type="evidence" value="ECO:0007669"/>
    <property type="project" value="TreeGrafter"/>
</dbReference>
<feature type="transmembrane region" description="Helical" evidence="4">
    <location>
        <begin position="77"/>
        <end position="94"/>
    </location>
</feature>
<dbReference type="PANTHER" id="PTHR12277:SF81">
    <property type="entry name" value="PROTEIN ABHD13"/>
    <property type="match status" value="1"/>
</dbReference>
<organism evidence="6 7">
    <name type="scientific">Branchiostoma lanceolatum</name>
    <name type="common">Common lancelet</name>
    <name type="synonym">Amphioxus lanceolatum</name>
    <dbReference type="NCBI Taxonomy" id="7740"/>
    <lineage>
        <taxon>Eukaryota</taxon>
        <taxon>Metazoa</taxon>
        <taxon>Chordata</taxon>
        <taxon>Cephalochordata</taxon>
        <taxon>Leptocardii</taxon>
        <taxon>Amphioxiformes</taxon>
        <taxon>Branchiostomatidae</taxon>
        <taxon>Branchiostoma</taxon>
    </lineage>
</organism>
<protein>
    <recommendedName>
        <fullName evidence="2">Protein ABHD13</fullName>
    </recommendedName>
    <alternativeName>
        <fullName evidence="3">Alpha/beta hydrolase domain-containing protein 13</fullName>
    </alternativeName>
</protein>
<sequence length="378" mass="42493">MTKLGTMKHEHGHSHQQCGCGKQRLSTAVPHSIPRRSGFAFIQVVSRFAIDVLVKCWALCSTGLLAVLLFYWLYGGWVASIVVWISIFGIFYNYQDYLLYYPEVPKSSRLLVQSPQGWNIPFESLFIKARDGTRLHALFLKQPEGLAANAPTVLFLHGNAGNIGHRLVNAVAVYAAVSVNVLLLEYRGYGKSDGTPTETGLYLDAQAAVDFLYSRADINQRKIVVFGRSLGGAVGVHLATHSVFRDRIFAVILENTFTSIPHMATIIFSVKRILKWVPVWMYKNQFLSIKKIGQCSRPTLFVSGLADQLIPPYMMQLLFQESGSVYKRMCTFPTGTHNETWQCDGYCDVIRRFLQEVSQAHGLEDTGEIHQDHTILDI</sequence>
<keyword evidence="7" id="KW-1185">Reference proteome</keyword>
<accession>A0A8K0EG53</accession>
<dbReference type="InterPro" id="IPR029058">
    <property type="entry name" value="AB_hydrolase_fold"/>
</dbReference>
<dbReference type="EMBL" id="OV696701">
    <property type="protein sequence ID" value="CAH1247672.1"/>
    <property type="molecule type" value="Genomic_DNA"/>
</dbReference>
<keyword evidence="4" id="KW-0472">Membrane</keyword>
<keyword evidence="4" id="KW-1133">Transmembrane helix</keyword>
<evidence type="ECO:0000259" key="5">
    <source>
        <dbReference type="Pfam" id="PF00561"/>
    </source>
</evidence>
<proteinExistence type="inferred from homology"/>